<sequence length="173" mass="18699">MISFLYNRSICTVDQLTCSSTITLTLQEQSPWTTTQIKSMTQSSDSDISSVSSEATNRSEASLAIMSMVTASWLPCIVVIIVVSMCLPLTTNAIWGVILPYCIMVALSIGGTMVSLGGAAKRNTVDAVITLGITHVLCLLIIAFMIGVIYNVQSRADERIQHIISKYSNHTCS</sequence>
<accession>A0A6C0BNT3</accession>
<feature type="transmembrane region" description="Helical" evidence="1">
    <location>
        <begin position="63"/>
        <end position="87"/>
    </location>
</feature>
<dbReference type="AlphaFoldDB" id="A0A6C0BNT3"/>
<reference evidence="2" key="1">
    <citation type="journal article" date="2020" name="Nature">
        <title>Giant virus diversity and host interactions through global metagenomics.</title>
        <authorList>
            <person name="Schulz F."/>
            <person name="Roux S."/>
            <person name="Paez-Espino D."/>
            <person name="Jungbluth S."/>
            <person name="Walsh D.A."/>
            <person name="Denef V.J."/>
            <person name="McMahon K.D."/>
            <person name="Konstantinidis K.T."/>
            <person name="Eloe-Fadrosh E.A."/>
            <person name="Kyrpides N.C."/>
            <person name="Woyke T."/>
        </authorList>
    </citation>
    <scope>NUCLEOTIDE SEQUENCE</scope>
    <source>
        <strain evidence="2">GVMAG-M-3300017651-5</strain>
    </source>
</reference>
<keyword evidence="1" id="KW-0472">Membrane</keyword>
<organism evidence="2">
    <name type="scientific">viral metagenome</name>
    <dbReference type="NCBI Taxonomy" id="1070528"/>
    <lineage>
        <taxon>unclassified sequences</taxon>
        <taxon>metagenomes</taxon>
        <taxon>organismal metagenomes</taxon>
    </lineage>
</organism>
<evidence type="ECO:0000313" key="2">
    <source>
        <dbReference type="EMBL" id="QHS92923.1"/>
    </source>
</evidence>
<name>A0A6C0BNT3_9ZZZZ</name>
<evidence type="ECO:0000256" key="1">
    <source>
        <dbReference type="SAM" id="Phobius"/>
    </source>
</evidence>
<keyword evidence="1" id="KW-0812">Transmembrane</keyword>
<dbReference type="EMBL" id="MN739193">
    <property type="protein sequence ID" value="QHS92923.1"/>
    <property type="molecule type" value="Genomic_DNA"/>
</dbReference>
<protein>
    <submittedName>
        <fullName evidence="2">Uncharacterized protein</fullName>
    </submittedName>
</protein>
<feature type="transmembrane region" description="Helical" evidence="1">
    <location>
        <begin position="93"/>
        <end position="116"/>
    </location>
</feature>
<keyword evidence="1" id="KW-1133">Transmembrane helix</keyword>
<feature type="transmembrane region" description="Helical" evidence="1">
    <location>
        <begin position="128"/>
        <end position="150"/>
    </location>
</feature>
<proteinExistence type="predicted"/>